<dbReference type="Pfam" id="PF13827">
    <property type="entry name" value="DUF4189"/>
    <property type="match status" value="1"/>
</dbReference>
<name>A0A2S7EN77_9XANT</name>
<evidence type="ECO:0000313" key="4">
    <source>
        <dbReference type="Proteomes" id="UP000238261"/>
    </source>
</evidence>
<proteinExistence type="predicted"/>
<dbReference type="OrthoDB" id="6008701at2"/>
<comment type="caution">
    <text evidence="3">The sequence shown here is derived from an EMBL/GenBank/DDBJ whole genome shotgun (WGS) entry which is preliminary data.</text>
</comment>
<dbReference type="RefSeq" id="WP_104559056.1">
    <property type="nucleotide sequence ID" value="NZ_CP043476.1"/>
</dbReference>
<sequence length="163" mass="17631">MNKKAIEPLFFLIFLLYFSPLSSFAQTRCPVGGQVGSAQCLPDEDGAAPPRPTGEWIKTWGALVSSNKAGGAWSSKGKFTENEARQDALNRCYSTGVSDCSVDATYFNQCIAAAASNELGVDFNTGKDEGIAGKRALSDCEKRSKSICSVKFTECTDPIFRKY</sequence>
<dbReference type="Proteomes" id="UP000238261">
    <property type="component" value="Unassembled WGS sequence"/>
</dbReference>
<gene>
    <name evidence="3" type="ORF">XhyaCFBP1156_20980</name>
</gene>
<protein>
    <recommendedName>
        <fullName evidence="2">DUF4189 domain-containing protein</fullName>
    </recommendedName>
</protein>
<keyword evidence="1" id="KW-0732">Signal</keyword>
<feature type="chain" id="PRO_5015410598" description="DUF4189 domain-containing protein" evidence="1">
    <location>
        <begin position="26"/>
        <end position="163"/>
    </location>
</feature>
<evidence type="ECO:0000259" key="2">
    <source>
        <dbReference type="Pfam" id="PF13827"/>
    </source>
</evidence>
<feature type="signal peptide" evidence="1">
    <location>
        <begin position="1"/>
        <end position="25"/>
    </location>
</feature>
<dbReference type="EMBL" id="MDEG01000053">
    <property type="protein sequence ID" value="PPU92699.1"/>
    <property type="molecule type" value="Genomic_DNA"/>
</dbReference>
<evidence type="ECO:0000256" key="1">
    <source>
        <dbReference type="SAM" id="SignalP"/>
    </source>
</evidence>
<dbReference type="InterPro" id="IPR025240">
    <property type="entry name" value="DUF4189"/>
</dbReference>
<accession>A0A2S7EN77</accession>
<reference evidence="4" key="1">
    <citation type="submission" date="2016-08" db="EMBL/GenBank/DDBJ databases">
        <authorList>
            <person name="Merda D."/>
            <person name="Briand M."/>
            <person name="Taghouti G."/>
            <person name="Carrere S."/>
            <person name="Gouzy J."/>
            <person name="Portier P."/>
            <person name="Jacques M.-A."/>
            <person name="Fischer-Le Saux M."/>
        </authorList>
    </citation>
    <scope>NUCLEOTIDE SEQUENCE [LARGE SCALE GENOMIC DNA]</scope>
    <source>
        <strain evidence="4">CFBP1156</strain>
    </source>
</reference>
<dbReference type="AlphaFoldDB" id="A0A2S7EN77"/>
<evidence type="ECO:0000313" key="3">
    <source>
        <dbReference type="EMBL" id="PPU92699.1"/>
    </source>
</evidence>
<feature type="domain" description="DUF4189" evidence="2">
    <location>
        <begin position="60"/>
        <end position="155"/>
    </location>
</feature>
<organism evidence="3 4">
    <name type="scientific">Xanthomonas hyacinthi</name>
    <dbReference type="NCBI Taxonomy" id="56455"/>
    <lineage>
        <taxon>Bacteria</taxon>
        <taxon>Pseudomonadati</taxon>
        <taxon>Pseudomonadota</taxon>
        <taxon>Gammaproteobacteria</taxon>
        <taxon>Lysobacterales</taxon>
        <taxon>Lysobacteraceae</taxon>
        <taxon>Xanthomonas</taxon>
    </lineage>
</organism>
<keyword evidence="4" id="KW-1185">Reference proteome</keyword>